<protein>
    <submittedName>
        <fullName evidence="1">Uncharacterized protein</fullName>
    </submittedName>
</protein>
<dbReference type="KEGG" id="acan:ACA1_053900"/>
<evidence type="ECO:0000313" key="2">
    <source>
        <dbReference type="Proteomes" id="UP000011083"/>
    </source>
</evidence>
<dbReference type="RefSeq" id="XP_004344049.1">
    <property type="nucleotide sequence ID" value="XM_004343999.1"/>
</dbReference>
<sequence length="88" mass="10455">MATDEELLKLLKENTVLEDNIHILTWGQNHMHNKAAVLKDGWEDFFQHHNTLHTNKFWTTTQGEQAINWKKLISSMRLRSNKTEQKKL</sequence>
<reference evidence="1 2" key="1">
    <citation type="journal article" date="2013" name="Genome Biol.">
        <title>Genome of Acanthamoeba castellanii highlights extensive lateral gene transfer and early evolution of tyrosine kinase signaling.</title>
        <authorList>
            <person name="Clarke M."/>
            <person name="Lohan A.J."/>
            <person name="Liu B."/>
            <person name="Lagkouvardos I."/>
            <person name="Roy S."/>
            <person name="Zafar N."/>
            <person name="Bertelli C."/>
            <person name="Schilde C."/>
            <person name="Kianianmomeni A."/>
            <person name="Burglin T.R."/>
            <person name="Frech C."/>
            <person name="Turcotte B."/>
            <person name="Kopec K.O."/>
            <person name="Synnott J.M."/>
            <person name="Choo C."/>
            <person name="Paponov I."/>
            <person name="Finkler A."/>
            <person name="Soon Heng Tan C."/>
            <person name="Hutchins A.P."/>
            <person name="Weinmeier T."/>
            <person name="Rattei T."/>
            <person name="Chu J.S."/>
            <person name="Gimenez G."/>
            <person name="Irimia M."/>
            <person name="Rigden D.J."/>
            <person name="Fitzpatrick D.A."/>
            <person name="Lorenzo-Morales J."/>
            <person name="Bateman A."/>
            <person name="Chiu C.H."/>
            <person name="Tang P."/>
            <person name="Hegemann P."/>
            <person name="Fromm H."/>
            <person name="Raoult D."/>
            <person name="Greub G."/>
            <person name="Miranda-Saavedra D."/>
            <person name="Chen N."/>
            <person name="Nash P."/>
            <person name="Ginger M.L."/>
            <person name="Horn M."/>
            <person name="Schaap P."/>
            <person name="Caler L."/>
            <person name="Loftus B."/>
        </authorList>
    </citation>
    <scope>NUCLEOTIDE SEQUENCE [LARGE SCALE GENOMIC DNA]</scope>
    <source>
        <strain evidence="1 2">Neff</strain>
    </source>
</reference>
<dbReference type="AlphaFoldDB" id="L8H873"/>
<gene>
    <name evidence="1" type="ORF">ACA1_053900</name>
</gene>
<dbReference type="VEuPathDB" id="AmoebaDB:ACA1_053900"/>
<dbReference type="Proteomes" id="UP000011083">
    <property type="component" value="Unassembled WGS sequence"/>
</dbReference>
<keyword evidence="2" id="KW-1185">Reference proteome</keyword>
<proteinExistence type="predicted"/>
<dbReference type="EMBL" id="KB007909">
    <property type="protein sequence ID" value="ELR20646.1"/>
    <property type="molecule type" value="Genomic_DNA"/>
</dbReference>
<dbReference type="GeneID" id="14921514"/>
<organism evidence="1 2">
    <name type="scientific">Acanthamoeba castellanii (strain ATCC 30010 / Neff)</name>
    <dbReference type="NCBI Taxonomy" id="1257118"/>
    <lineage>
        <taxon>Eukaryota</taxon>
        <taxon>Amoebozoa</taxon>
        <taxon>Discosea</taxon>
        <taxon>Longamoebia</taxon>
        <taxon>Centramoebida</taxon>
        <taxon>Acanthamoebidae</taxon>
        <taxon>Acanthamoeba</taxon>
    </lineage>
</organism>
<name>L8H873_ACACF</name>
<accession>L8H873</accession>
<evidence type="ECO:0000313" key="1">
    <source>
        <dbReference type="EMBL" id="ELR20646.1"/>
    </source>
</evidence>